<dbReference type="GO" id="GO:0022857">
    <property type="term" value="F:transmembrane transporter activity"/>
    <property type="evidence" value="ECO:0007669"/>
    <property type="project" value="InterPro"/>
</dbReference>
<evidence type="ECO:0000256" key="2">
    <source>
        <dbReference type="ARBA" id="ARBA00022692"/>
    </source>
</evidence>
<comment type="caution">
    <text evidence="7">The sequence shown here is derived from an EMBL/GenBank/DDBJ whole genome shotgun (WGS) entry which is preliminary data.</text>
</comment>
<feature type="transmembrane region" description="Helical" evidence="5">
    <location>
        <begin position="278"/>
        <end position="296"/>
    </location>
</feature>
<dbReference type="Pfam" id="PF07690">
    <property type="entry name" value="MFS_1"/>
    <property type="match status" value="2"/>
</dbReference>
<evidence type="ECO:0000259" key="6">
    <source>
        <dbReference type="PROSITE" id="PS50850"/>
    </source>
</evidence>
<dbReference type="Gene3D" id="1.20.1250.20">
    <property type="entry name" value="MFS general substrate transporter like domains"/>
    <property type="match status" value="2"/>
</dbReference>
<gene>
    <name evidence="7" type="ORF">C8N28_0481</name>
</gene>
<dbReference type="PANTHER" id="PTHR23514">
    <property type="entry name" value="BYPASS OF STOP CODON PROTEIN 6"/>
    <property type="match status" value="1"/>
</dbReference>
<dbReference type="PANTHER" id="PTHR23514:SF13">
    <property type="entry name" value="INNER MEMBRANE PROTEIN YBJJ"/>
    <property type="match status" value="1"/>
</dbReference>
<evidence type="ECO:0000313" key="7">
    <source>
        <dbReference type="EMBL" id="TCK85181.1"/>
    </source>
</evidence>
<dbReference type="PROSITE" id="PS50850">
    <property type="entry name" value="MFS"/>
    <property type="match status" value="1"/>
</dbReference>
<evidence type="ECO:0000256" key="3">
    <source>
        <dbReference type="ARBA" id="ARBA00022989"/>
    </source>
</evidence>
<keyword evidence="8" id="KW-1185">Reference proteome</keyword>
<name>A0A4V2PY98_9SPHI</name>
<keyword evidence="2 5" id="KW-0812">Transmembrane</keyword>
<dbReference type="GO" id="GO:0016020">
    <property type="term" value="C:membrane"/>
    <property type="evidence" value="ECO:0007669"/>
    <property type="project" value="UniProtKB-SubCell"/>
</dbReference>
<feature type="domain" description="Major facilitator superfamily (MFS) profile" evidence="6">
    <location>
        <begin position="18"/>
        <end position="383"/>
    </location>
</feature>
<dbReference type="OrthoDB" id="9809599at2"/>
<dbReference type="SUPFAM" id="SSF103473">
    <property type="entry name" value="MFS general substrate transporter"/>
    <property type="match status" value="1"/>
</dbReference>
<dbReference type="InterPro" id="IPR036259">
    <property type="entry name" value="MFS_trans_sf"/>
</dbReference>
<accession>A0A4V2PY98</accession>
<dbReference type="InterPro" id="IPR051788">
    <property type="entry name" value="MFS_Transporter"/>
</dbReference>
<feature type="transmembrane region" description="Helical" evidence="5">
    <location>
        <begin position="107"/>
        <end position="126"/>
    </location>
</feature>
<feature type="transmembrane region" description="Helical" evidence="5">
    <location>
        <begin position="360"/>
        <end position="380"/>
    </location>
</feature>
<feature type="transmembrane region" description="Helical" evidence="5">
    <location>
        <begin position="147"/>
        <end position="165"/>
    </location>
</feature>
<feature type="transmembrane region" description="Helical" evidence="5">
    <location>
        <begin position="171"/>
        <end position="192"/>
    </location>
</feature>
<dbReference type="CDD" id="cd17393">
    <property type="entry name" value="MFS_MosC_like"/>
    <property type="match status" value="1"/>
</dbReference>
<evidence type="ECO:0000256" key="1">
    <source>
        <dbReference type="ARBA" id="ARBA00004141"/>
    </source>
</evidence>
<feature type="transmembrane region" description="Helical" evidence="5">
    <location>
        <begin position="302"/>
        <end position="321"/>
    </location>
</feature>
<evidence type="ECO:0000256" key="4">
    <source>
        <dbReference type="ARBA" id="ARBA00023136"/>
    </source>
</evidence>
<feature type="transmembrane region" description="Helical" evidence="5">
    <location>
        <begin position="212"/>
        <end position="235"/>
    </location>
</feature>
<proteinExistence type="predicted"/>
<keyword evidence="4 5" id="KW-0472">Membrane</keyword>
<feature type="transmembrane region" description="Helical" evidence="5">
    <location>
        <begin position="16"/>
        <end position="37"/>
    </location>
</feature>
<dbReference type="EMBL" id="SMGO01000001">
    <property type="protein sequence ID" value="TCK85181.1"/>
    <property type="molecule type" value="Genomic_DNA"/>
</dbReference>
<feature type="transmembrane region" description="Helical" evidence="5">
    <location>
        <begin position="84"/>
        <end position="101"/>
    </location>
</feature>
<comment type="subcellular location">
    <subcellularLocation>
        <location evidence="1">Membrane</location>
        <topology evidence="1">Multi-pass membrane protein</topology>
    </subcellularLocation>
</comment>
<protein>
    <submittedName>
        <fullName evidence="7">Fucose permease</fullName>
    </submittedName>
</protein>
<feature type="transmembrane region" description="Helical" evidence="5">
    <location>
        <begin position="333"/>
        <end position="354"/>
    </location>
</feature>
<dbReference type="Proteomes" id="UP000294616">
    <property type="component" value="Unassembled WGS sequence"/>
</dbReference>
<evidence type="ECO:0000313" key="8">
    <source>
        <dbReference type="Proteomes" id="UP000294616"/>
    </source>
</evidence>
<feature type="transmembrane region" description="Helical" evidence="5">
    <location>
        <begin position="247"/>
        <end position="266"/>
    </location>
</feature>
<dbReference type="AlphaFoldDB" id="A0A4V2PY98"/>
<dbReference type="RefSeq" id="WP_132221174.1">
    <property type="nucleotide sequence ID" value="NZ_SMGO01000001.1"/>
</dbReference>
<reference evidence="7 8" key="1">
    <citation type="submission" date="2019-03" db="EMBL/GenBank/DDBJ databases">
        <title>Genomic Encyclopedia of Archaeal and Bacterial Type Strains, Phase II (KMG-II): from individual species to whole genera.</title>
        <authorList>
            <person name="Goeker M."/>
        </authorList>
    </citation>
    <scope>NUCLEOTIDE SEQUENCE [LARGE SCALE GENOMIC DNA]</scope>
    <source>
        <strain evidence="7 8">DSM 22554</strain>
    </source>
</reference>
<dbReference type="InterPro" id="IPR011701">
    <property type="entry name" value="MFS"/>
</dbReference>
<keyword evidence="3 5" id="KW-1133">Transmembrane helix</keyword>
<dbReference type="InterPro" id="IPR020846">
    <property type="entry name" value="MFS_dom"/>
</dbReference>
<feature type="transmembrane region" description="Helical" evidence="5">
    <location>
        <begin position="57"/>
        <end position="77"/>
    </location>
</feature>
<organism evidence="7 8">
    <name type="scientific">Albibacterium bauzanense</name>
    <dbReference type="NCBI Taxonomy" id="653929"/>
    <lineage>
        <taxon>Bacteria</taxon>
        <taxon>Pseudomonadati</taxon>
        <taxon>Bacteroidota</taxon>
        <taxon>Sphingobacteriia</taxon>
        <taxon>Sphingobacteriales</taxon>
        <taxon>Sphingobacteriaceae</taxon>
        <taxon>Albibacterium</taxon>
    </lineage>
</organism>
<sequence>MDTTQLQQKTSKYSNTIIRTAVAAMFFMAGLCFSSWASRIATIQQKLSLSDVELGGVLFALPVGLMLSLPLSGWAVSRIGSRRLLTIALIIYGLALVSLGAVNQTYQLVICLVIFGFASNATNISVNTQAVVTEALYGRPIMASFHGLWSLAGFVGALIGTFMIGKEILPAPHFMIIATITIISVVICWRYLNDDHNSASASPAFVIPDKSLMILGLIAFCSMVCEGAMFDWSVIYFKKIVLAEKAWIAAGYTAFMCTMALGRFVADSFAERFGLKRTLQVSGTLTVTGLLIAVIFPTLYTAIAGFLLVGAGVSSVVPMVYSVAGKSTTMSPGVAIAAVSTIGFVGFLIGPPLIGFLSGAFTLRIAFVFIALMGSFIIVLSTRAKI</sequence>
<evidence type="ECO:0000256" key="5">
    <source>
        <dbReference type="SAM" id="Phobius"/>
    </source>
</evidence>